<reference evidence="1 2" key="1">
    <citation type="submission" date="2017-11" db="EMBL/GenBank/DDBJ databases">
        <title>Escherichia coli CV839-15 Genome sequencing and assembly.</title>
        <authorList>
            <person name="Li Z."/>
            <person name="Song N."/>
            <person name="Li W."/>
            <person name="Philip H.R."/>
            <person name="Bu Z."/>
            <person name="Siguo L."/>
        </authorList>
    </citation>
    <scope>NUCLEOTIDE SEQUENCE [LARGE SCALE GENOMIC DNA]</scope>
    <source>
        <strain evidence="1 2">CV839-15</strain>
    </source>
</reference>
<proteinExistence type="predicted"/>
<evidence type="ECO:0000313" key="1">
    <source>
        <dbReference type="EMBL" id="ATZ34688.1"/>
    </source>
</evidence>
<name>A0A2H4TYN5_ECOLX</name>
<accession>A0A2H4TYN5</accession>
<dbReference type="AlphaFoldDB" id="A0A2H4TYN5"/>
<protein>
    <submittedName>
        <fullName evidence="1">Uncharacterized protein</fullName>
    </submittedName>
</protein>
<organism evidence="1 2">
    <name type="scientific">Escherichia coli</name>
    <dbReference type="NCBI Taxonomy" id="562"/>
    <lineage>
        <taxon>Bacteria</taxon>
        <taxon>Pseudomonadati</taxon>
        <taxon>Pseudomonadota</taxon>
        <taxon>Gammaproteobacteria</taxon>
        <taxon>Enterobacterales</taxon>
        <taxon>Enterobacteriaceae</taxon>
        <taxon>Escherichia</taxon>
    </lineage>
</organism>
<dbReference type="Proteomes" id="UP000236551">
    <property type="component" value="Chromosome"/>
</dbReference>
<sequence length="37" mass="4073">MCFSNSEVCIIPTQNNQLYFYAVSPHPVMSPGSPGKK</sequence>
<dbReference type="EMBL" id="CP024978">
    <property type="protein sequence ID" value="ATZ34688.1"/>
    <property type="molecule type" value="Genomic_DNA"/>
</dbReference>
<gene>
    <name evidence="1" type="ORF">CV83915_04420</name>
</gene>
<evidence type="ECO:0000313" key="2">
    <source>
        <dbReference type="Proteomes" id="UP000236551"/>
    </source>
</evidence>